<reference evidence="1" key="2">
    <citation type="journal article" date="2020" name="Nat. Commun.">
        <title>Large-scale genome sequencing of mycorrhizal fungi provides insights into the early evolution of symbiotic traits.</title>
        <authorList>
            <person name="Miyauchi S."/>
            <person name="Kiss E."/>
            <person name="Kuo A."/>
            <person name="Drula E."/>
            <person name="Kohler A."/>
            <person name="Sanchez-Garcia M."/>
            <person name="Morin E."/>
            <person name="Andreopoulos B."/>
            <person name="Barry K.W."/>
            <person name="Bonito G."/>
            <person name="Buee M."/>
            <person name="Carver A."/>
            <person name="Chen C."/>
            <person name="Cichocki N."/>
            <person name="Clum A."/>
            <person name="Culley D."/>
            <person name="Crous P.W."/>
            <person name="Fauchery L."/>
            <person name="Girlanda M."/>
            <person name="Hayes R.D."/>
            <person name="Keri Z."/>
            <person name="LaButti K."/>
            <person name="Lipzen A."/>
            <person name="Lombard V."/>
            <person name="Magnuson J."/>
            <person name="Maillard F."/>
            <person name="Murat C."/>
            <person name="Nolan M."/>
            <person name="Ohm R.A."/>
            <person name="Pangilinan J."/>
            <person name="Pereira M.F."/>
            <person name="Perotto S."/>
            <person name="Peter M."/>
            <person name="Pfister S."/>
            <person name="Riley R."/>
            <person name="Sitrit Y."/>
            <person name="Stielow J.B."/>
            <person name="Szollosi G."/>
            <person name="Zifcakova L."/>
            <person name="Stursova M."/>
            <person name="Spatafora J.W."/>
            <person name="Tedersoo L."/>
            <person name="Vaario L.M."/>
            <person name="Yamada A."/>
            <person name="Yan M."/>
            <person name="Wang P."/>
            <person name="Xu J."/>
            <person name="Bruns T."/>
            <person name="Baldrian P."/>
            <person name="Vilgalys R."/>
            <person name="Dunand C."/>
            <person name="Henrissat B."/>
            <person name="Grigoriev I.V."/>
            <person name="Hibbett D."/>
            <person name="Nagy L.G."/>
            <person name="Martin F.M."/>
        </authorList>
    </citation>
    <scope>NUCLEOTIDE SEQUENCE</scope>
    <source>
        <strain evidence="1">Prilba</strain>
    </source>
</reference>
<gene>
    <name evidence="1" type="ORF">DFH94DRAFT_678687</name>
</gene>
<comment type="caution">
    <text evidence="1">The sequence shown here is derived from an EMBL/GenBank/DDBJ whole genome shotgun (WGS) entry which is preliminary data.</text>
</comment>
<keyword evidence="2" id="KW-1185">Reference proteome</keyword>
<reference evidence="1" key="1">
    <citation type="submission" date="2019-10" db="EMBL/GenBank/DDBJ databases">
        <authorList>
            <consortium name="DOE Joint Genome Institute"/>
            <person name="Kuo A."/>
            <person name="Miyauchi S."/>
            <person name="Kiss E."/>
            <person name="Drula E."/>
            <person name="Kohler A."/>
            <person name="Sanchez-Garcia M."/>
            <person name="Andreopoulos B."/>
            <person name="Barry K.W."/>
            <person name="Bonito G."/>
            <person name="Buee M."/>
            <person name="Carver A."/>
            <person name="Chen C."/>
            <person name="Cichocki N."/>
            <person name="Clum A."/>
            <person name="Culley D."/>
            <person name="Crous P.W."/>
            <person name="Fauchery L."/>
            <person name="Girlanda M."/>
            <person name="Hayes R."/>
            <person name="Keri Z."/>
            <person name="LaButti K."/>
            <person name="Lipzen A."/>
            <person name="Lombard V."/>
            <person name="Magnuson J."/>
            <person name="Maillard F."/>
            <person name="Morin E."/>
            <person name="Murat C."/>
            <person name="Nolan M."/>
            <person name="Ohm R."/>
            <person name="Pangilinan J."/>
            <person name="Pereira M."/>
            <person name="Perotto S."/>
            <person name="Peter M."/>
            <person name="Riley R."/>
            <person name="Sitrit Y."/>
            <person name="Stielow B."/>
            <person name="Szollosi G."/>
            <person name="Zifcakova L."/>
            <person name="Stursova M."/>
            <person name="Spatafora J.W."/>
            <person name="Tedersoo L."/>
            <person name="Vaario L.-M."/>
            <person name="Yamada A."/>
            <person name="Yan M."/>
            <person name="Wang P."/>
            <person name="Xu J."/>
            <person name="Bruns T."/>
            <person name="Baldrian P."/>
            <person name="Vilgalys R."/>
            <person name="Henrissat B."/>
            <person name="Grigoriev I.V."/>
            <person name="Hibbett D."/>
            <person name="Nagy L.G."/>
            <person name="Martin F.M."/>
        </authorList>
    </citation>
    <scope>NUCLEOTIDE SEQUENCE</scope>
    <source>
        <strain evidence="1">Prilba</strain>
    </source>
</reference>
<dbReference type="EMBL" id="WHVB01000002">
    <property type="protein sequence ID" value="KAF8485893.1"/>
    <property type="molecule type" value="Genomic_DNA"/>
</dbReference>
<protein>
    <submittedName>
        <fullName evidence="1">Uncharacterized protein</fullName>
    </submittedName>
</protein>
<name>A0A9P5N431_9AGAM</name>
<evidence type="ECO:0000313" key="1">
    <source>
        <dbReference type="EMBL" id="KAF8485893.1"/>
    </source>
</evidence>
<sequence length="162" mass="17626">MRDARSPEKHGHEVLITNVLRGIITVWHPSPSQSIHWQFVLVGDGFGAALRRVEVADALVGLGKSVLKRRGGGKRGRRAQAAFEFSESPAQRGYGSVARLSKRQYASVLVSGGCHVAPKVKKINRSSLSITPADTSPEARKVFHHHARKGPSSPIVLRRANV</sequence>
<dbReference type="Proteomes" id="UP000759537">
    <property type="component" value="Unassembled WGS sequence"/>
</dbReference>
<organism evidence="1 2">
    <name type="scientific">Russula ochroleuca</name>
    <dbReference type="NCBI Taxonomy" id="152965"/>
    <lineage>
        <taxon>Eukaryota</taxon>
        <taxon>Fungi</taxon>
        <taxon>Dikarya</taxon>
        <taxon>Basidiomycota</taxon>
        <taxon>Agaricomycotina</taxon>
        <taxon>Agaricomycetes</taxon>
        <taxon>Russulales</taxon>
        <taxon>Russulaceae</taxon>
        <taxon>Russula</taxon>
    </lineage>
</organism>
<evidence type="ECO:0000313" key="2">
    <source>
        <dbReference type="Proteomes" id="UP000759537"/>
    </source>
</evidence>
<dbReference type="AlphaFoldDB" id="A0A9P5N431"/>
<accession>A0A9P5N431</accession>
<proteinExistence type="predicted"/>